<name>A0A5J6SQI7_9BACI</name>
<sequence>MREIRVYHVDAFTTKKFGGNTAGVVLDAEKLSEVEMQSIAKELNLPESVFLLPSDRENVDYKVKFFTPAEEVNFCGHATVGLTWLLATEFGLAEKKEGIVLETNVGLVPVNWHKEDGKIELVEMTQVPPKMQEIEINLEELSELIGVKEESIDLTYPIKLSNTGNWHLLVPIKEQKSIDEATPNLAALGKHNKKHNISTTHLYAFNAEKDFDLYTRDFAPGIGIPEDPVTGAANGALAGFLYLENFLSKTETTHLMIAQGDAVGRPGTLYVTVTPNGLKPVIKVAGSATVTIRGILTI</sequence>
<feature type="active site" evidence="1">
    <location>
        <position position="47"/>
    </location>
</feature>
<dbReference type="GO" id="GO:0005737">
    <property type="term" value="C:cytoplasm"/>
    <property type="evidence" value="ECO:0007669"/>
    <property type="project" value="TreeGrafter"/>
</dbReference>
<gene>
    <name evidence="2" type="ORF">PB01_06025</name>
</gene>
<evidence type="ECO:0000313" key="2">
    <source>
        <dbReference type="EMBL" id="QFF98417.1"/>
    </source>
</evidence>
<dbReference type="PANTHER" id="PTHR13774">
    <property type="entry name" value="PHENAZINE BIOSYNTHESIS PROTEIN"/>
    <property type="match status" value="1"/>
</dbReference>
<organism evidence="2 3">
    <name type="scientific">Psychrobacillus glaciei</name>
    <dbReference type="NCBI Taxonomy" id="2283160"/>
    <lineage>
        <taxon>Bacteria</taxon>
        <taxon>Bacillati</taxon>
        <taxon>Bacillota</taxon>
        <taxon>Bacilli</taxon>
        <taxon>Bacillales</taxon>
        <taxon>Bacillaceae</taxon>
        <taxon>Psychrobacillus</taxon>
    </lineage>
</organism>
<dbReference type="SUPFAM" id="SSF54506">
    <property type="entry name" value="Diaminopimelate epimerase-like"/>
    <property type="match status" value="1"/>
</dbReference>
<dbReference type="RefSeq" id="WP_151701984.1">
    <property type="nucleotide sequence ID" value="NZ_CP031223.1"/>
</dbReference>
<dbReference type="EMBL" id="CP031223">
    <property type="protein sequence ID" value="QFF98417.1"/>
    <property type="molecule type" value="Genomic_DNA"/>
</dbReference>
<evidence type="ECO:0000256" key="1">
    <source>
        <dbReference type="PIRSR" id="PIRSR016184-1"/>
    </source>
</evidence>
<evidence type="ECO:0000313" key="3">
    <source>
        <dbReference type="Proteomes" id="UP000325517"/>
    </source>
</evidence>
<dbReference type="Gene3D" id="3.10.310.10">
    <property type="entry name" value="Diaminopimelate Epimerase, Chain A, domain 1"/>
    <property type="match status" value="2"/>
</dbReference>
<dbReference type="PIRSF" id="PIRSF016184">
    <property type="entry name" value="PhzC_PhzF"/>
    <property type="match status" value="1"/>
</dbReference>
<protein>
    <submittedName>
        <fullName evidence="2">PhzF family phenazine biosynthesis protein</fullName>
    </submittedName>
</protein>
<dbReference type="AlphaFoldDB" id="A0A5J6SQI7"/>
<dbReference type="InterPro" id="IPR003719">
    <property type="entry name" value="Phenazine_PhzF-like"/>
</dbReference>
<accession>A0A5J6SQI7</accession>
<proteinExistence type="predicted"/>
<dbReference type="GO" id="GO:0016853">
    <property type="term" value="F:isomerase activity"/>
    <property type="evidence" value="ECO:0007669"/>
    <property type="project" value="TreeGrafter"/>
</dbReference>
<reference evidence="2 3" key="1">
    <citation type="submission" date="2018-07" db="EMBL/GenBank/DDBJ databases">
        <title>Complete genome sequence of Psychrobacillus sp. PB01, isolated from iceberg, and comparative genome analysis of Psychrobacillus strains.</title>
        <authorList>
            <person name="Lee P.C."/>
        </authorList>
    </citation>
    <scope>NUCLEOTIDE SEQUENCE [LARGE SCALE GENOMIC DNA]</scope>
    <source>
        <strain evidence="2 3">PB01</strain>
    </source>
</reference>
<dbReference type="KEGG" id="psyo:PB01_06025"/>
<dbReference type="Proteomes" id="UP000325517">
    <property type="component" value="Chromosome"/>
</dbReference>
<dbReference type="OrthoDB" id="9788221at2"/>
<dbReference type="NCBIfam" id="TIGR00654">
    <property type="entry name" value="PhzF_family"/>
    <property type="match status" value="1"/>
</dbReference>
<dbReference type="Pfam" id="PF02567">
    <property type="entry name" value="PhzC-PhzF"/>
    <property type="match status" value="1"/>
</dbReference>
<keyword evidence="3" id="KW-1185">Reference proteome</keyword>